<gene>
    <name evidence="1" type="ORF">HPB48_014126</name>
</gene>
<dbReference type="OrthoDB" id="269822at2759"/>
<dbReference type="EMBL" id="JABSTR010000001">
    <property type="protein sequence ID" value="KAH9363092.1"/>
    <property type="molecule type" value="Genomic_DNA"/>
</dbReference>
<name>A0A9J6FM73_HAELO</name>
<dbReference type="AlphaFoldDB" id="A0A9J6FM73"/>
<accession>A0A9J6FM73</accession>
<sequence length="251" mass="27445">MFQRKIALCRAEFRRKNRSMAAAKASSLSLRDVVARMQTVVAEQSDWAAGEPGADEDAVAAHMCQMLRVALSSLRGGQALQFTALLLVNKLIDLGVARGLALRPSRGRPAGRCSAHRLSTLWNQSSSLKENFQPLPSVFPWKVPKAPDPPPGRWWWAWRSGGRDPAADAEPPSHASRPTFLGILADEGVDFLLNMLNNAITLHKRVVGTRHHCTPSHRCACMFLEQPAPVFSCSLTVYATSVVLSGNGVRN</sequence>
<organism evidence="1 2">
    <name type="scientific">Haemaphysalis longicornis</name>
    <name type="common">Bush tick</name>
    <dbReference type="NCBI Taxonomy" id="44386"/>
    <lineage>
        <taxon>Eukaryota</taxon>
        <taxon>Metazoa</taxon>
        <taxon>Ecdysozoa</taxon>
        <taxon>Arthropoda</taxon>
        <taxon>Chelicerata</taxon>
        <taxon>Arachnida</taxon>
        <taxon>Acari</taxon>
        <taxon>Parasitiformes</taxon>
        <taxon>Ixodida</taxon>
        <taxon>Ixodoidea</taxon>
        <taxon>Ixodidae</taxon>
        <taxon>Haemaphysalinae</taxon>
        <taxon>Haemaphysalis</taxon>
    </lineage>
</organism>
<evidence type="ECO:0000313" key="2">
    <source>
        <dbReference type="Proteomes" id="UP000821853"/>
    </source>
</evidence>
<keyword evidence="2" id="KW-1185">Reference proteome</keyword>
<dbReference type="VEuPathDB" id="VectorBase:HLOH_042072"/>
<dbReference type="OMA" id="SHRCACM"/>
<evidence type="ECO:0000313" key="1">
    <source>
        <dbReference type="EMBL" id="KAH9363092.1"/>
    </source>
</evidence>
<reference evidence="1 2" key="1">
    <citation type="journal article" date="2020" name="Cell">
        <title>Large-Scale Comparative Analyses of Tick Genomes Elucidate Their Genetic Diversity and Vector Capacities.</title>
        <authorList>
            <consortium name="Tick Genome and Microbiome Consortium (TIGMIC)"/>
            <person name="Jia N."/>
            <person name="Wang J."/>
            <person name="Shi W."/>
            <person name="Du L."/>
            <person name="Sun Y."/>
            <person name="Zhan W."/>
            <person name="Jiang J.F."/>
            <person name="Wang Q."/>
            <person name="Zhang B."/>
            <person name="Ji P."/>
            <person name="Bell-Sakyi L."/>
            <person name="Cui X.M."/>
            <person name="Yuan T.T."/>
            <person name="Jiang B.G."/>
            <person name="Yang W.F."/>
            <person name="Lam T.T."/>
            <person name="Chang Q.C."/>
            <person name="Ding S.J."/>
            <person name="Wang X.J."/>
            <person name="Zhu J.G."/>
            <person name="Ruan X.D."/>
            <person name="Zhao L."/>
            <person name="Wei J.T."/>
            <person name="Ye R.Z."/>
            <person name="Que T.C."/>
            <person name="Du C.H."/>
            <person name="Zhou Y.H."/>
            <person name="Cheng J.X."/>
            <person name="Dai P.F."/>
            <person name="Guo W.B."/>
            <person name="Han X.H."/>
            <person name="Huang E.J."/>
            <person name="Li L.F."/>
            <person name="Wei W."/>
            <person name="Gao Y.C."/>
            <person name="Liu J.Z."/>
            <person name="Shao H.Z."/>
            <person name="Wang X."/>
            <person name="Wang C.C."/>
            <person name="Yang T.C."/>
            <person name="Huo Q.B."/>
            <person name="Li W."/>
            <person name="Chen H.Y."/>
            <person name="Chen S.E."/>
            <person name="Zhou L.G."/>
            <person name="Ni X.B."/>
            <person name="Tian J.H."/>
            <person name="Sheng Y."/>
            <person name="Liu T."/>
            <person name="Pan Y.S."/>
            <person name="Xia L.Y."/>
            <person name="Li J."/>
            <person name="Zhao F."/>
            <person name="Cao W.C."/>
        </authorList>
    </citation>
    <scope>NUCLEOTIDE SEQUENCE [LARGE SCALE GENOMIC DNA]</scope>
    <source>
        <strain evidence="1">HaeL-2018</strain>
    </source>
</reference>
<comment type="caution">
    <text evidence="1">The sequence shown here is derived from an EMBL/GenBank/DDBJ whole genome shotgun (WGS) entry which is preliminary data.</text>
</comment>
<protein>
    <submittedName>
        <fullName evidence="1">Uncharacterized protein</fullName>
    </submittedName>
</protein>
<dbReference type="Proteomes" id="UP000821853">
    <property type="component" value="Chromosome 1"/>
</dbReference>
<proteinExistence type="predicted"/>